<evidence type="ECO:0000259" key="2">
    <source>
        <dbReference type="Pfam" id="PF00144"/>
    </source>
</evidence>
<dbReference type="InterPro" id="IPR001466">
    <property type="entry name" value="Beta-lactam-related"/>
</dbReference>
<organism evidence="3 4">
    <name type="scientific">Paenibacillus alvei</name>
    <name type="common">Bacillus alvei</name>
    <dbReference type="NCBI Taxonomy" id="44250"/>
    <lineage>
        <taxon>Bacteria</taxon>
        <taxon>Bacillati</taxon>
        <taxon>Bacillota</taxon>
        <taxon>Bacilli</taxon>
        <taxon>Bacillales</taxon>
        <taxon>Paenibacillaceae</taxon>
        <taxon>Paenibacillus</taxon>
    </lineage>
</organism>
<feature type="chain" id="PRO_5017078895" evidence="1">
    <location>
        <begin position="29"/>
        <end position="395"/>
    </location>
</feature>
<evidence type="ECO:0000313" key="4">
    <source>
        <dbReference type="Proteomes" id="UP000304148"/>
    </source>
</evidence>
<dbReference type="PANTHER" id="PTHR46825">
    <property type="entry name" value="D-ALANYL-D-ALANINE-CARBOXYPEPTIDASE/ENDOPEPTIDASE AMPH"/>
    <property type="match status" value="1"/>
</dbReference>
<protein>
    <submittedName>
        <fullName evidence="3">D-alanyl-D-alanine carboxypeptidase</fullName>
    </submittedName>
</protein>
<dbReference type="Proteomes" id="UP000304148">
    <property type="component" value="Chromosome"/>
</dbReference>
<dbReference type="GO" id="GO:0004180">
    <property type="term" value="F:carboxypeptidase activity"/>
    <property type="evidence" value="ECO:0007669"/>
    <property type="project" value="UniProtKB-KW"/>
</dbReference>
<feature type="domain" description="Beta-lactamase-related" evidence="2">
    <location>
        <begin position="54"/>
        <end position="371"/>
    </location>
</feature>
<gene>
    <name evidence="3" type="ORF">PBLR_15714</name>
</gene>
<dbReference type="EMBL" id="LS992241">
    <property type="protein sequence ID" value="SYX87284.1"/>
    <property type="molecule type" value="Genomic_DNA"/>
</dbReference>
<evidence type="ECO:0000256" key="1">
    <source>
        <dbReference type="SAM" id="SignalP"/>
    </source>
</evidence>
<name>A0A383RLB5_PAEAL</name>
<evidence type="ECO:0000313" key="3">
    <source>
        <dbReference type="EMBL" id="SYX87284.1"/>
    </source>
</evidence>
<reference evidence="4" key="1">
    <citation type="submission" date="2018-08" db="EMBL/GenBank/DDBJ databases">
        <authorList>
            <person name="Chevrot R."/>
        </authorList>
    </citation>
    <scope>NUCLEOTIDE SEQUENCE [LARGE SCALE GENOMIC DNA]</scope>
</reference>
<dbReference type="Pfam" id="PF00144">
    <property type="entry name" value="Beta-lactamase"/>
    <property type="match status" value="1"/>
</dbReference>
<dbReference type="SUPFAM" id="SSF56601">
    <property type="entry name" value="beta-lactamase/transpeptidase-like"/>
    <property type="match status" value="1"/>
</dbReference>
<sequence length="395" mass="43024">MLFQKCLLASFSVLLAGSMLLNTSAARAQDVRNNWASTQESQVNHLPNEKHSLVQQTMDDLVKRKEVPGILAQVVKDGQVWSYGAGQASIYSDRKMDPEFHYRIGSITKTFVATVMLQLAEENKLSLDDSVEKWLPGVVQGNGYDGSNITIRQLLNHTSGIANYTSEDFIKRIVVEKPYQTYSADEVIRLGLEQKPLFEPGKGWSYSNTNYVLAGVIIQKVTGKTYGENIEARIIAKLGLKDTSVAGTKSSLPDPHARGYITLEGRGYIDITELNPSWGNAAGDMISTAKDLNAFFSALLGGKVLSKESMTQMLDGVETPIGRYGLGIYEVTKRADGESVWGHSGGIHGFGSQSGGTLDGKHVMSANVNILQFAGSPANPHDEIFRAEFNGADKP</sequence>
<dbReference type="PANTHER" id="PTHR46825:SF7">
    <property type="entry name" value="D-ALANYL-D-ALANINE CARBOXYPEPTIDASE"/>
    <property type="match status" value="1"/>
</dbReference>
<dbReference type="InterPro" id="IPR012338">
    <property type="entry name" value="Beta-lactam/transpept-like"/>
</dbReference>
<keyword evidence="1" id="KW-0732">Signal</keyword>
<dbReference type="RefSeq" id="WP_138188926.1">
    <property type="nucleotide sequence ID" value="NZ_LS992241.1"/>
</dbReference>
<proteinExistence type="predicted"/>
<dbReference type="AlphaFoldDB" id="A0A383RLB5"/>
<dbReference type="Gene3D" id="3.40.710.10">
    <property type="entry name" value="DD-peptidase/beta-lactamase superfamily"/>
    <property type="match status" value="1"/>
</dbReference>
<feature type="signal peptide" evidence="1">
    <location>
        <begin position="1"/>
        <end position="28"/>
    </location>
</feature>
<accession>A0A383RLB5</accession>
<keyword evidence="3" id="KW-0121">Carboxypeptidase</keyword>
<keyword evidence="3" id="KW-0378">Hydrolase</keyword>
<keyword evidence="3" id="KW-0645">Protease</keyword>
<dbReference type="InterPro" id="IPR050491">
    <property type="entry name" value="AmpC-like"/>
</dbReference>